<dbReference type="OrthoDB" id="9815702at2"/>
<organism evidence="7 8">
    <name type="scientific">Myroides marinus</name>
    <dbReference type="NCBI Taxonomy" id="703342"/>
    <lineage>
        <taxon>Bacteria</taxon>
        <taxon>Pseudomonadati</taxon>
        <taxon>Bacteroidota</taxon>
        <taxon>Flavobacteriia</taxon>
        <taxon>Flavobacteriales</taxon>
        <taxon>Flavobacteriaceae</taxon>
        <taxon>Myroides</taxon>
    </lineage>
</organism>
<dbReference type="AlphaFoldDB" id="A0A164A1I0"/>
<dbReference type="InterPro" id="IPR002797">
    <property type="entry name" value="Polysacc_synth"/>
</dbReference>
<evidence type="ECO:0000256" key="4">
    <source>
        <dbReference type="ARBA" id="ARBA00022989"/>
    </source>
</evidence>
<dbReference type="PANTHER" id="PTHR30250">
    <property type="entry name" value="PST FAMILY PREDICTED COLANIC ACID TRANSPORTER"/>
    <property type="match status" value="1"/>
</dbReference>
<dbReference type="RefSeq" id="WP_038987635.1">
    <property type="nucleotide sequence ID" value="NZ_JWJO01000055.1"/>
</dbReference>
<dbReference type="Pfam" id="PF01943">
    <property type="entry name" value="Polysacc_synt"/>
    <property type="match status" value="1"/>
</dbReference>
<evidence type="ECO:0008006" key="9">
    <source>
        <dbReference type="Google" id="ProtNLM"/>
    </source>
</evidence>
<dbReference type="Proteomes" id="UP000076630">
    <property type="component" value="Unassembled WGS sequence"/>
</dbReference>
<reference evidence="7 8" key="1">
    <citation type="submission" date="2016-01" db="EMBL/GenBank/DDBJ databases">
        <title>Whole genome sequencing of Myroides marinus L41.</title>
        <authorList>
            <person name="Hong K.W."/>
        </authorList>
    </citation>
    <scope>NUCLEOTIDE SEQUENCE [LARGE SCALE GENOMIC DNA]</scope>
    <source>
        <strain evidence="7 8">L41</strain>
    </source>
</reference>
<feature type="transmembrane region" description="Helical" evidence="6">
    <location>
        <begin position="366"/>
        <end position="383"/>
    </location>
</feature>
<evidence type="ECO:0000256" key="6">
    <source>
        <dbReference type="SAM" id="Phobius"/>
    </source>
</evidence>
<proteinExistence type="predicted"/>
<comment type="caution">
    <text evidence="7">The sequence shown here is derived from an EMBL/GenBank/DDBJ whole genome shotgun (WGS) entry which is preliminary data.</text>
</comment>
<protein>
    <recommendedName>
        <fullName evidence="9">Polysaccharide transporter, PST family</fullName>
    </recommendedName>
</protein>
<feature type="transmembrane region" description="Helical" evidence="6">
    <location>
        <begin position="125"/>
        <end position="144"/>
    </location>
</feature>
<feature type="transmembrane region" description="Helical" evidence="6">
    <location>
        <begin position="153"/>
        <end position="172"/>
    </location>
</feature>
<keyword evidence="8" id="KW-1185">Reference proteome</keyword>
<evidence type="ECO:0000256" key="1">
    <source>
        <dbReference type="ARBA" id="ARBA00004651"/>
    </source>
</evidence>
<evidence type="ECO:0000313" key="7">
    <source>
        <dbReference type="EMBL" id="KZE82830.1"/>
    </source>
</evidence>
<keyword evidence="5 6" id="KW-0472">Membrane</keyword>
<keyword evidence="2" id="KW-1003">Cell membrane</keyword>
<dbReference type="GO" id="GO:0005886">
    <property type="term" value="C:plasma membrane"/>
    <property type="evidence" value="ECO:0007669"/>
    <property type="project" value="UniProtKB-SubCell"/>
</dbReference>
<evidence type="ECO:0000256" key="3">
    <source>
        <dbReference type="ARBA" id="ARBA00022692"/>
    </source>
</evidence>
<feature type="transmembrane region" description="Helical" evidence="6">
    <location>
        <begin position="46"/>
        <end position="69"/>
    </location>
</feature>
<feature type="transmembrane region" description="Helical" evidence="6">
    <location>
        <begin position="178"/>
        <end position="201"/>
    </location>
</feature>
<feature type="transmembrane region" description="Helical" evidence="6">
    <location>
        <begin position="389"/>
        <end position="411"/>
    </location>
</feature>
<feature type="transmembrane region" description="Helical" evidence="6">
    <location>
        <begin position="20"/>
        <end position="40"/>
    </location>
</feature>
<feature type="transmembrane region" description="Helical" evidence="6">
    <location>
        <begin position="332"/>
        <end position="354"/>
    </location>
</feature>
<evidence type="ECO:0000256" key="2">
    <source>
        <dbReference type="ARBA" id="ARBA00022475"/>
    </source>
</evidence>
<dbReference type="PANTHER" id="PTHR30250:SF11">
    <property type="entry name" value="O-ANTIGEN TRANSPORTER-RELATED"/>
    <property type="match status" value="1"/>
</dbReference>
<dbReference type="InterPro" id="IPR050833">
    <property type="entry name" value="Poly_Biosynth_Transport"/>
</dbReference>
<evidence type="ECO:0000256" key="5">
    <source>
        <dbReference type="ARBA" id="ARBA00023136"/>
    </source>
</evidence>
<name>A0A164A1I0_9FLAO</name>
<keyword evidence="3 6" id="KW-0812">Transmembrane</keyword>
<comment type="subcellular location">
    <subcellularLocation>
        <location evidence="1">Cell membrane</location>
        <topology evidence="1">Multi-pass membrane protein</topology>
    </subcellularLocation>
</comment>
<feature type="transmembrane region" description="Helical" evidence="6">
    <location>
        <begin position="90"/>
        <end position="119"/>
    </location>
</feature>
<sequence length="419" mass="47634">MLSKFNVSKDLKRILKNFSFLSLLQIVQILSSLIVIPYLIKKLGGDVYGVVVYCQSIVAFLGLFITYGFNITVTKQIAENSSDLLMLSKLFWGTIFLKTFIFFLIFIMLLISTYIFPFLGEYREIYILTYIMHVGTVLFPDWFFQGIERMQNITLVMIITKLLAVGIIFLGVNGQSDLLVVPITFSLTMILAGVLGVFIAVKKYQMYLCFPSYDFYKEQLKGGWAYFFSTITANSKDYLNTFLIGVFLNYNAVAIYDLCNKIVKVLVIPASMFSQAVFPKLSREKSLLFRGKVEKVLMIYGIGIALFFWAIPKVSFSSIINGLDFLLFSETLNMFIIMVPLLCLTMSRGVLLLIAFGQSKLFSKSIVYSVLVYLIGFGCLYIFDSINLINLIIIILCSLIVEVICSSLYGYRYIISKIN</sequence>
<accession>A0A164A1I0</accession>
<feature type="transmembrane region" description="Helical" evidence="6">
    <location>
        <begin position="293"/>
        <end position="312"/>
    </location>
</feature>
<gene>
    <name evidence="7" type="ORF">AV926_06215</name>
</gene>
<evidence type="ECO:0000313" key="8">
    <source>
        <dbReference type="Proteomes" id="UP000076630"/>
    </source>
</evidence>
<dbReference type="EMBL" id="LQNU01000042">
    <property type="protein sequence ID" value="KZE82830.1"/>
    <property type="molecule type" value="Genomic_DNA"/>
</dbReference>
<keyword evidence="4 6" id="KW-1133">Transmembrane helix</keyword>